<dbReference type="Proteomes" id="UP000494222">
    <property type="component" value="Unassembled WGS sequence"/>
</dbReference>
<protein>
    <submittedName>
        <fullName evidence="1">Uncharacterized protein</fullName>
    </submittedName>
</protein>
<evidence type="ECO:0000313" key="2">
    <source>
        <dbReference type="Proteomes" id="UP000494222"/>
    </source>
</evidence>
<evidence type="ECO:0000313" key="1">
    <source>
        <dbReference type="EMBL" id="VWB31730.1"/>
    </source>
</evidence>
<gene>
    <name evidence="1" type="ORF">BLA24064_01346</name>
</gene>
<name>A0A6P2IL95_9BURK</name>
<reference evidence="1 2" key="1">
    <citation type="submission" date="2019-09" db="EMBL/GenBank/DDBJ databases">
        <authorList>
            <person name="Depoorter E."/>
        </authorList>
    </citation>
    <scope>NUCLEOTIDE SEQUENCE [LARGE SCALE GENOMIC DNA]</scope>
    <source>
        <strain evidence="1">LMG 24064</strain>
    </source>
</reference>
<accession>A0A6P2IL95</accession>
<dbReference type="AlphaFoldDB" id="A0A6P2IL95"/>
<dbReference type="EMBL" id="CABVPL010000006">
    <property type="protein sequence ID" value="VWB31730.1"/>
    <property type="molecule type" value="Genomic_DNA"/>
</dbReference>
<sequence length="91" mass="10565">MRRITLRRTKLARKPRALQFGYLRAELPQRVGDVADMIHIVLAEMNEDDGKCRPDLCKMAQWFQIAPFRAEGAIVPDAGGGRYRAPERRWR</sequence>
<proteinExistence type="predicted"/>
<organism evidence="1 2">
    <name type="scientific">Burkholderia latens</name>
    <dbReference type="NCBI Taxonomy" id="488446"/>
    <lineage>
        <taxon>Bacteria</taxon>
        <taxon>Pseudomonadati</taxon>
        <taxon>Pseudomonadota</taxon>
        <taxon>Betaproteobacteria</taxon>
        <taxon>Burkholderiales</taxon>
        <taxon>Burkholderiaceae</taxon>
        <taxon>Burkholderia</taxon>
        <taxon>Burkholderia cepacia complex</taxon>
    </lineage>
</organism>